<evidence type="ECO:0000256" key="7">
    <source>
        <dbReference type="ARBA" id="ARBA00023316"/>
    </source>
</evidence>
<evidence type="ECO:0000256" key="6">
    <source>
        <dbReference type="ARBA" id="ARBA00023295"/>
    </source>
</evidence>
<dbReference type="Proteomes" id="UP001498771">
    <property type="component" value="Unassembled WGS sequence"/>
</dbReference>
<dbReference type="EC" id="3.2.1.39" evidence="3"/>
<feature type="domain" description="Glycosyl hydrolase family 81 C-terminal" evidence="11">
    <location>
        <begin position="522"/>
        <end position="874"/>
    </location>
</feature>
<evidence type="ECO:0000256" key="1">
    <source>
        <dbReference type="ARBA" id="ARBA00000382"/>
    </source>
</evidence>
<reference evidence="12 13" key="1">
    <citation type="submission" date="2024-03" db="EMBL/GenBank/DDBJ databases">
        <title>Genome-scale model development and genomic sequencing of the oleaginous clade Lipomyces.</title>
        <authorList>
            <consortium name="Lawrence Berkeley National Laboratory"/>
            <person name="Czajka J.J."/>
            <person name="Han Y."/>
            <person name="Kim J."/>
            <person name="Mondo S.J."/>
            <person name="Hofstad B.A."/>
            <person name="Robles A."/>
            <person name="Haridas S."/>
            <person name="Riley R."/>
            <person name="LaButti K."/>
            <person name="Pangilinan J."/>
            <person name="Andreopoulos W."/>
            <person name="Lipzen A."/>
            <person name="Yan J."/>
            <person name="Wang M."/>
            <person name="Ng V."/>
            <person name="Grigoriev I.V."/>
            <person name="Spatafora J.W."/>
            <person name="Magnuson J.K."/>
            <person name="Baker S.E."/>
            <person name="Pomraning K.R."/>
        </authorList>
    </citation>
    <scope>NUCLEOTIDE SEQUENCE [LARGE SCALE GENOMIC DNA]</scope>
    <source>
        <strain evidence="12 13">Phaff 52-87</strain>
    </source>
</reference>
<keyword evidence="7" id="KW-0961">Cell wall biogenesis/degradation</keyword>
<evidence type="ECO:0000256" key="9">
    <source>
        <dbReference type="SAM" id="MobiDB-lite"/>
    </source>
</evidence>
<comment type="catalytic activity">
    <reaction evidence="1">
        <text>Hydrolysis of (1-&gt;3)-beta-D-glucosidic linkages in (1-&gt;3)-beta-D-glucans.</text>
        <dbReference type="EC" id="3.2.1.39"/>
    </reaction>
</comment>
<keyword evidence="5" id="KW-0119">Carbohydrate metabolism</keyword>
<dbReference type="InterPro" id="IPR005200">
    <property type="entry name" value="Endo-beta-glucanase"/>
</dbReference>
<dbReference type="RefSeq" id="XP_064767389.1">
    <property type="nucleotide sequence ID" value="XM_064910029.1"/>
</dbReference>
<dbReference type="Gene3D" id="1.10.287.1170">
    <property type="entry name" value="glycoside hydrolase family 81 endo-[beta] glucanase"/>
    <property type="match status" value="1"/>
</dbReference>
<evidence type="ECO:0000313" key="13">
    <source>
        <dbReference type="Proteomes" id="UP001498771"/>
    </source>
</evidence>
<dbReference type="GeneID" id="90035541"/>
<keyword evidence="13" id="KW-1185">Reference proteome</keyword>
<name>A0ABR1F3D3_9ASCO</name>
<organism evidence="12 13">
    <name type="scientific">Myxozyma melibiosi</name>
    <dbReference type="NCBI Taxonomy" id="54550"/>
    <lineage>
        <taxon>Eukaryota</taxon>
        <taxon>Fungi</taxon>
        <taxon>Dikarya</taxon>
        <taxon>Ascomycota</taxon>
        <taxon>Saccharomycotina</taxon>
        <taxon>Lipomycetes</taxon>
        <taxon>Lipomycetales</taxon>
        <taxon>Lipomycetaceae</taxon>
        <taxon>Myxozyma</taxon>
    </lineage>
</organism>
<evidence type="ECO:0000256" key="5">
    <source>
        <dbReference type="ARBA" id="ARBA00023277"/>
    </source>
</evidence>
<keyword evidence="4 12" id="KW-0378">Hydrolase</keyword>
<evidence type="ECO:0000313" key="12">
    <source>
        <dbReference type="EMBL" id="KAK7204356.1"/>
    </source>
</evidence>
<evidence type="ECO:0000259" key="11">
    <source>
        <dbReference type="Pfam" id="PF17652"/>
    </source>
</evidence>
<feature type="domain" description="Glycosyl hydrolase family 81 N-terminal" evidence="10">
    <location>
        <begin position="193"/>
        <end position="514"/>
    </location>
</feature>
<keyword evidence="8" id="KW-0624">Polysaccharide degradation</keyword>
<dbReference type="PANTHER" id="PTHR31983:SF0">
    <property type="entry name" value="GLUCAN ENDO-1,3-BETA-D-GLUCOSIDASE 2"/>
    <property type="match status" value="1"/>
</dbReference>
<evidence type="ECO:0000256" key="8">
    <source>
        <dbReference type="ARBA" id="ARBA00023326"/>
    </source>
</evidence>
<dbReference type="PANTHER" id="PTHR31983">
    <property type="entry name" value="ENDO-1,3(4)-BETA-GLUCANASE 1"/>
    <property type="match status" value="1"/>
</dbReference>
<dbReference type="InterPro" id="IPR040720">
    <property type="entry name" value="GH81_C"/>
</dbReference>
<dbReference type="Pfam" id="PF03639">
    <property type="entry name" value="Glyco_hydro_81"/>
    <property type="match status" value="1"/>
</dbReference>
<dbReference type="EMBL" id="JBBJBU010000008">
    <property type="protein sequence ID" value="KAK7204356.1"/>
    <property type="molecule type" value="Genomic_DNA"/>
</dbReference>
<gene>
    <name evidence="12" type="ORF">BZA70DRAFT_190441</name>
</gene>
<sequence>MPLISGGIITLSSTEPLPTDDPSTSESTSTSSSSVATSSGSSVLASSSSSSSSSSTATSPAVSPLSETTALATSSSSSSSSSYTTEQIPSSTLSSTSSGTTLVTSERVSNSTFSTSSSTLMTSSTSLSSTSLAASSPTSTSASSDSSSSSSSSSTTVAQTTSSSSTTATGSVDMFKAIATDAPPSMFTRLSAHPLQPTGFSSSIIKNSTIPTNNFYTNLYLDNRDQPAYPYPYSVWWNQGTNSDYGLGISHTTSSQFTFGPDSSADPVEYFVSPIGIRSMSLSAAEFGSSMTMNLTNPLEMSVDITLAPSSSSSSSLVIPLVQGTGFITGVYKNLTPMFNSQVSYTSLTKSTSPRTNVVKYVAALSDGTSWGIYATLADSSQSFELTLTNSTSVTAGKSYSSIVVQIAKIVSGQESVYDDHAGMYATKASLSGSAVNGKGYVTITWATAGSNNADALMLFALPHHASSFSSSTSAKSLGFTLDALTKGTATAYSTSTFEFVETLPDINFAPWTSISGKSANYTSSALGLITKAAVAELKQDVVSMTDLDSMYSSGKILGKFAMICYTVHGILGNTALTKTCLANLKEAFARFSSNSQTYPLYYDETYKGLISSGAISTGDSLTDYGNSYYNDHHFHYGYHIHAAAVIGYVDSALGGTWASDNKEYVNSLVRDVANPSHDDTYFPVSRSFSWYHGHSWAKGLFSAADGKDQESSSEDVHHAYGIKMWGSVVGDSSMEARGAMMLALMKRSMNDYILMASDNTIQPSNFIGNKAVGIIFENKADHTTFFGTNEEYIEGIHMLPLTPVSSYIRTPTFVSEEWESKLASLAPTLTDGWRGILYSNLGLTDPESAYEFFTGSDYSSDYLDGGASLTWYLAYLAGVYSFFSSCIL</sequence>
<proteinExistence type="inferred from homology"/>
<dbReference type="GO" id="GO:0016787">
    <property type="term" value="F:hydrolase activity"/>
    <property type="evidence" value="ECO:0007669"/>
    <property type="project" value="UniProtKB-KW"/>
</dbReference>
<protein>
    <recommendedName>
        <fullName evidence="3">glucan endo-1,3-beta-D-glucosidase</fullName>
        <ecNumber evidence="3">3.2.1.39</ecNumber>
    </recommendedName>
</protein>
<accession>A0ABR1F3D3</accession>
<evidence type="ECO:0000256" key="3">
    <source>
        <dbReference type="ARBA" id="ARBA00012780"/>
    </source>
</evidence>
<feature type="compositionally biased region" description="Low complexity" evidence="9">
    <location>
        <begin position="22"/>
        <end position="167"/>
    </location>
</feature>
<dbReference type="InterPro" id="IPR040451">
    <property type="entry name" value="GH81_N"/>
</dbReference>
<evidence type="ECO:0000256" key="4">
    <source>
        <dbReference type="ARBA" id="ARBA00022801"/>
    </source>
</evidence>
<dbReference type="PROSITE" id="PS52008">
    <property type="entry name" value="GH81"/>
    <property type="match status" value="1"/>
</dbReference>
<keyword evidence="6" id="KW-0326">Glycosidase</keyword>
<comment type="caution">
    <text evidence="12">The sequence shown here is derived from an EMBL/GenBank/DDBJ whole genome shotgun (WGS) entry which is preliminary data.</text>
</comment>
<feature type="region of interest" description="Disordered" evidence="9">
    <location>
        <begin position="1"/>
        <end position="167"/>
    </location>
</feature>
<evidence type="ECO:0000256" key="2">
    <source>
        <dbReference type="ARBA" id="ARBA00010730"/>
    </source>
</evidence>
<comment type="similarity">
    <text evidence="2">Belongs to the glycosyl hydrolase 81 family.</text>
</comment>
<evidence type="ECO:0000259" key="10">
    <source>
        <dbReference type="Pfam" id="PF03639"/>
    </source>
</evidence>
<dbReference type="Gene3D" id="2.70.98.30">
    <property type="entry name" value="Golgi alpha-mannosidase II, domain 4"/>
    <property type="match status" value="1"/>
</dbReference>
<dbReference type="Pfam" id="PF17652">
    <property type="entry name" value="Glyco_hydro81C"/>
    <property type="match status" value="1"/>
</dbReference>